<name>A0A1E5NBX1_9SPIR</name>
<sequence>MRNIIDNYKDDSHWKYLIIKDAKDANGNDVNLCNKKYSSSGELKKHQYSGYYLYSKSRSSTHLDIPLSTKVHTMFAQFLQVPEHTDFKLYYYDGTNNPEITDKSRILIYKNPNQNNDEILYCYSWVTLAKEIEIADEKVLVGFTTAGYIIQCGLRK</sequence>
<reference evidence="1 2" key="1">
    <citation type="submission" date="2016-08" db="EMBL/GenBank/DDBJ databases">
        <title>Characterization and recognition of Brachyspira hampsonii sp. nov., a novel intestinal spirochete that is pathogenic to pigs.</title>
        <authorList>
            <person name="Mirajkar N."/>
            <person name="La T."/>
            <person name="Phillips N."/>
            <person name="Hampson D."/>
            <person name="Gebhart C."/>
        </authorList>
    </citation>
    <scope>NUCLEOTIDE SEQUENCE [LARGE SCALE GENOMIC DNA]</scope>
    <source>
        <strain evidence="1 2">P280/1</strain>
    </source>
</reference>
<evidence type="ECO:0000313" key="1">
    <source>
        <dbReference type="EMBL" id="OEJ13670.1"/>
    </source>
</evidence>
<comment type="caution">
    <text evidence="1">The sequence shown here is derived from an EMBL/GenBank/DDBJ whole genome shotgun (WGS) entry which is preliminary data.</text>
</comment>
<dbReference type="EMBL" id="MDCO01000012">
    <property type="protein sequence ID" value="OEJ13670.1"/>
    <property type="molecule type" value="Genomic_DNA"/>
</dbReference>
<accession>A0A1E5NBX1</accession>
<gene>
    <name evidence="1" type="ORF">BFL38_02670</name>
</gene>
<evidence type="ECO:0000313" key="2">
    <source>
        <dbReference type="Proteomes" id="UP000095247"/>
    </source>
</evidence>
<dbReference type="AlphaFoldDB" id="A0A1E5NBX1"/>
<protein>
    <submittedName>
        <fullName evidence="1">Uncharacterized protein</fullName>
    </submittedName>
</protein>
<proteinExistence type="predicted"/>
<dbReference type="RefSeq" id="WP_069726981.1">
    <property type="nucleotide sequence ID" value="NZ_MDCO01000012.1"/>
</dbReference>
<organism evidence="1 2">
    <name type="scientific">Brachyspira hampsonii</name>
    <dbReference type="NCBI Taxonomy" id="1287055"/>
    <lineage>
        <taxon>Bacteria</taxon>
        <taxon>Pseudomonadati</taxon>
        <taxon>Spirochaetota</taxon>
        <taxon>Spirochaetia</taxon>
        <taxon>Brachyspirales</taxon>
        <taxon>Brachyspiraceae</taxon>
        <taxon>Brachyspira</taxon>
    </lineage>
</organism>
<dbReference type="Proteomes" id="UP000095247">
    <property type="component" value="Unassembled WGS sequence"/>
</dbReference>